<dbReference type="Proteomes" id="UP001498398">
    <property type="component" value="Unassembled WGS sequence"/>
</dbReference>
<feature type="compositionally biased region" description="Basic and acidic residues" evidence="1">
    <location>
        <begin position="132"/>
        <end position="143"/>
    </location>
</feature>
<name>A0ABR1J974_9AGAR</name>
<sequence length="143" mass="15097">MDANQPTVNPPATSVTQPVAVFPPPAAVDTLSPQVSTAPTSNAAVAPPHANQPTPLRRTYAFEVPNAPNVSVRLPVGHTMTAGLPRPLQTVHLSQAATSSSSSQHLPRKRKFNRGEPSCGAQASSSKRSRKDHSDHDDNLKGQ</sequence>
<proteinExistence type="predicted"/>
<evidence type="ECO:0000313" key="3">
    <source>
        <dbReference type="Proteomes" id="UP001498398"/>
    </source>
</evidence>
<keyword evidence="3" id="KW-1185">Reference proteome</keyword>
<reference evidence="2 3" key="1">
    <citation type="submission" date="2024-01" db="EMBL/GenBank/DDBJ databases">
        <title>A draft genome for the cacao thread blight pathogen Marasmiellus scandens.</title>
        <authorList>
            <person name="Baruah I.K."/>
            <person name="Leung J."/>
            <person name="Bukari Y."/>
            <person name="Amoako-Attah I."/>
            <person name="Meinhardt L.W."/>
            <person name="Bailey B.A."/>
            <person name="Cohen S.P."/>
        </authorList>
    </citation>
    <scope>NUCLEOTIDE SEQUENCE [LARGE SCALE GENOMIC DNA]</scope>
    <source>
        <strain evidence="2 3">GH-19</strain>
    </source>
</reference>
<comment type="caution">
    <text evidence="2">The sequence shown here is derived from an EMBL/GenBank/DDBJ whole genome shotgun (WGS) entry which is preliminary data.</text>
</comment>
<organism evidence="2 3">
    <name type="scientific">Marasmiellus scandens</name>
    <dbReference type="NCBI Taxonomy" id="2682957"/>
    <lineage>
        <taxon>Eukaryota</taxon>
        <taxon>Fungi</taxon>
        <taxon>Dikarya</taxon>
        <taxon>Basidiomycota</taxon>
        <taxon>Agaricomycotina</taxon>
        <taxon>Agaricomycetes</taxon>
        <taxon>Agaricomycetidae</taxon>
        <taxon>Agaricales</taxon>
        <taxon>Marasmiineae</taxon>
        <taxon>Omphalotaceae</taxon>
        <taxon>Marasmiellus</taxon>
    </lineage>
</organism>
<feature type="region of interest" description="Disordered" evidence="1">
    <location>
        <begin position="26"/>
        <end position="55"/>
    </location>
</feature>
<evidence type="ECO:0000256" key="1">
    <source>
        <dbReference type="SAM" id="MobiDB-lite"/>
    </source>
</evidence>
<feature type="region of interest" description="Disordered" evidence="1">
    <location>
        <begin position="78"/>
        <end position="143"/>
    </location>
</feature>
<gene>
    <name evidence="2" type="ORF">VKT23_013032</name>
</gene>
<feature type="compositionally biased region" description="Low complexity" evidence="1">
    <location>
        <begin position="94"/>
        <end position="104"/>
    </location>
</feature>
<accession>A0ABR1J974</accession>
<protein>
    <submittedName>
        <fullName evidence="2">Uncharacterized protein</fullName>
    </submittedName>
</protein>
<feature type="compositionally biased region" description="Polar residues" evidence="1">
    <location>
        <begin position="31"/>
        <end position="43"/>
    </location>
</feature>
<evidence type="ECO:0000313" key="2">
    <source>
        <dbReference type="EMBL" id="KAK7450149.1"/>
    </source>
</evidence>
<dbReference type="EMBL" id="JBANRG010000034">
    <property type="protein sequence ID" value="KAK7450149.1"/>
    <property type="molecule type" value="Genomic_DNA"/>
</dbReference>